<dbReference type="Proteomes" id="UP000525298">
    <property type="component" value="Unassembled WGS sequence"/>
</dbReference>
<keyword evidence="5" id="KW-1185">Reference proteome</keyword>
<dbReference type="EMBL" id="JACDUS010000003">
    <property type="protein sequence ID" value="MBA2881281.1"/>
    <property type="molecule type" value="Genomic_DNA"/>
</dbReference>
<accession>A0A7W0C8U6</accession>
<keyword evidence="2" id="KW-0576">Peroxisome</keyword>
<dbReference type="PANTHER" id="PTHR43684">
    <property type="match status" value="1"/>
</dbReference>
<evidence type="ECO:0000256" key="3">
    <source>
        <dbReference type="ARBA" id="ARBA00023235"/>
    </source>
</evidence>
<dbReference type="InterPro" id="IPR001753">
    <property type="entry name" value="Enoyl-CoA_hydra/iso"/>
</dbReference>
<gene>
    <name evidence="4" type="ORF">HNR65_001607</name>
</gene>
<name>A0A7W0C8U6_9BACT</name>
<dbReference type="CDD" id="cd06558">
    <property type="entry name" value="crotonase-like"/>
    <property type="match status" value="1"/>
</dbReference>
<evidence type="ECO:0000256" key="2">
    <source>
        <dbReference type="ARBA" id="ARBA00023140"/>
    </source>
</evidence>
<reference evidence="4 5" key="1">
    <citation type="submission" date="2020-07" db="EMBL/GenBank/DDBJ databases">
        <title>Genomic Encyclopedia of Type Strains, Phase IV (KMG-IV): sequencing the most valuable type-strain genomes for metagenomic binning, comparative biology and taxonomic classification.</title>
        <authorList>
            <person name="Goeker M."/>
        </authorList>
    </citation>
    <scope>NUCLEOTIDE SEQUENCE [LARGE SCALE GENOMIC DNA]</scope>
    <source>
        <strain evidence="4 5">DSM 17721</strain>
    </source>
</reference>
<dbReference type="PANTHER" id="PTHR43684:SF1">
    <property type="entry name" value="ENOYL-COA DELTA ISOMERASE 2"/>
    <property type="match status" value="1"/>
</dbReference>
<dbReference type="Pfam" id="PF00378">
    <property type="entry name" value="ECH_1"/>
    <property type="match status" value="1"/>
</dbReference>
<dbReference type="InterPro" id="IPR029045">
    <property type="entry name" value="ClpP/crotonase-like_dom_sf"/>
</dbReference>
<proteinExistence type="predicted"/>
<dbReference type="Gene3D" id="3.90.226.10">
    <property type="entry name" value="2-enoyl-CoA Hydratase, Chain A, domain 1"/>
    <property type="match status" value="1"/>
</dbReference>
<evidence type="ECO:0000256" key="1">
    <source>
        <dbReference type="ARBA" id="ARBA00004275"/>
    </source>
</evidence>
<comment type="subcellular location">
    <subcellularLocation>
        <location evidence="1">Peroxisome</location>
    </subcellularLocation>
</comment>
<dbReference type="GO" id="GO:0004165">
    <property type="term" value="F:delta(3)-delta(2)-enoyl-CoA isomerase activity"/>
    <property type="evidence" value="ECO:0007669"/>
    <property type="project" value="UniProtKB-ARBA"/>
</dbReference>
<dbReference type="RefSeq" id="WP_181550928.1">
    <property type="nucleotide sequence ID" value="NZ_JACDUS010000003.1"/>
</dbReference>
<organism evidence="4 5">
    <name type="scientific">Desulfosalsimonas propionicica</name>
    <dbReference type="NCBI Taxonomy" id="332175"/>
    <lineage>
        <taxon>Bacteria</taxon>
        <taxon>Pseudomonadati</taxon>
        <taxon>Thermodesulfobacteriota</taxon>
        <taxon>Desulfobacteria</taxon>
        <taxon>Desulfobacterales</taxon>
        <taxon>Desulfosalsimonadaceae</taxon>
        <taxon>Desulfosalsimonas</taxon>
    </lineage>
</organism>
<comment type="caution">
    <text evidence="4">The sequence shown here is derived from an EMBL/GenBank/DDBJ whole genome shotgun (WGS) entry which is preliminary data.</text>
</comment>
<sequence length="263" mass="28896">MVTTGSIPEIGVVHKNGVRRIEIRRPEKKNALTRNMYAAMSEAMEAADKDAATRVIFLHAKGDCFCAGNDLKEFQQAGEDSKLRAGRENPFLKTISRLEKPMVAAVNGQAIGVGTTLLLHFDLVYAGCSATFSMPFVRLGLCPEAGSSFLLPRLVGHQRASEILLLSRSLSAREAVDLGMVNALFADNRVVEQSLVIAEKLAQQPPESVRLTKALLKKSARSTLFETMDDEIDHFSRRLASGECREALAAFFQHRPPDFSSFT</sequence>
<dbReference type="AlphaFoldDB" id="A0A7W0C8U6"/>
<protein>
    <submittedName>
        <fullName evidence="4">Enoyl-CoA hydratase/carnithine racemase</fullName>
    </submittedName>
</protein>
<evidence type="ECO:0000313" key="4">
    <source>
        <dbReference type="EMBL" id="MBA2881281.1"/>
    </source>
</evidence>
<dbReference type="SUPFAM" id="SSF52096">
    <property type="entry name" value="ClpP/crotonase"/>
    <property type="match status" value="1"/>
</dbReference>
<keyword evidence="3" id="KW-0413">Isomerase</keyword>
<evidence type="ECO:0000313" key="5">
    <source>
        <dbReference type="Proteomes" id="UP000525298"/>
    </source>
</evidence>
<dbReference type="InterPro" id="IPR051053">
    <property type="entry name" value="ECH/Chromodomain_protein"/>
</dbReference>